<evidence type="ECO:0000256" key="8">
    <source>
        <dbReference type="SAM" id="MobiDB-lite"/>
    </source>
</evidence>
<evidence type="ECO:0000313" key="11">
    <source>
        <dbReference type="Proteomes" id="UP000028302"/>
    </source>
</evidence>
<dbReference type="NCBIfam" id="TIGR02168">
    <property type="entry name" value="SMC_prok_B"/>
    <property type="match status" value="1"/>
</dbReference>
<feature type="compositionally biased region" description="Basic and acidic residues" evidence="8">
    <location>
        <begin position="311"/>
        <end position="339"/>
    </location>
</feature>
<name>A0A084IJV9_SALHC</name>
<keyword evidence="3 7" id="KW-0547">Nucleotide-binding</keyword>
<comment type="similarity">
    <text evidence="7">Belongs to the SMC family.</text>
</comment>
<evidence type="ECO:0000259" key="9">
    <source>
        <dbReference type="Pfam" id="PF02463"/>
    </source>
</evidence>
<comment type="subcellular location">
    <subcellularLocation>
        <location evidence="1 7">Cytoplasm</location>
    </subcellularLocation>
</comment>
<dbReference type="PIRSF" id="PIRSF005719">
    <property type="entry name" value="SMC"/>
    <property type="match status" value="1"/>
</dbReference>
<evidence type="ECO:0000313" key="10">
    <source>
        <dbReference type="EMBL" id="KEZ76993.1"/>
    </source>
</evidence>
<feature type="compositionally biased region" description="Basic and acidic residues" evidence="8">
    <location>
        <begin position="849"/>
        <end position="859"/>
    </location>
</feature>
<sequence>MRLTQIKLAGFKSFVDPTTLSLASNLTSVVGPNGCGKSNVIDAVRWVTGESSARQLRGEALEDVIFNGSNARKPVGRASVELRFDNSEGKLGGQYGAFAEISVRRELTREGGSKYFINNTRARRRDVVDLFLGTGLGGRSNYAVIEQGAVNRLIEAKPEDMRQVLEEAAGISKYKERRRETENRIRHTRENLERLDDLISEISQRLSTLKRQAANAEKYKTFKADERRLRAELLTLRWQERAGEVEAAEATLRQTEERLRTAISARRQAESARDTANKAQQAAMTEVQNRQAAFYDAQANVGRIEQARDHAREVEQMRQRERQSLVDRLDGLRQRRSVDGDADQTLVAEQQTRQQERDAAAAELEAARQRLAAAEKEAADAEAAWDEFNAGEHNPVQQLDAERTRARYAVQQRDALAERDAARRAERERLPAIDESALTGAEQDVATRTQQIEADRKQAATAAEAIESLRAAIAEAEQRLTAQRTELGERQAELASERKMQQAVLREDDEAINAWLSARGHGQAEGVARRVRVRDEWRAAAEAALGPLLRGFTVADLAGDASPDAPDWPNEPVTLIEAERDLSVASGDAPGGFASLAEGIEGPAAIRAAAADVFVAPDLAQALAARTQLGAQQWLVTPDGCRIGPGSLTTPAPESAERGVFEREQRIAALEEAVRDLTQQRDASEATLTERREQLEARRAEASALDGRIGQAQRELETQRAELEGQKLRAEQTRRRNAEIEAELADLAEQYAQARDQAEAANARVAELETEAERFAAARTQARETLAATRKKRDTARSEAARAERRVGELDAALAKLASRRENLASRLADTDHAVEDVRQQLERFDADAPDDDITHDYSAEDLNAARETQATAERELRAARDALKTRESELEKSAQATMSAEQDVDAARDALQQARVDVETAGVRRQGVVEQLSELGEAPADIAKTLPEEATIEAWQASIEAVERKIARLGAINLAAIEEYDEVAEREKYLGEQRADLSEALSTLEQAIAKIDRETRQRFKSTYDQVNSRFSEMFPQLFGGGEAALELTDEDWLTTGVRVMARPPGKRNASIQMLSGGEKALTAVALLFALFELNPAPFCMLDEIDAPLDDANVSRFCELVRKMSAQVQFIVITHNKLTMELAEQLHGVTMAEPGVSRLVSVDIDQALDLAG</sequence>
<dbReference type="SUPFAM" id="SSF57997">
    <property type="entry name" value="Tropomyosin"/>
    <property type="match status" value="1"/>
</dbReference>
<keyword evidence="2 7" id="KW-0963">Cytoplasm</keyword>
<dbReference type="RefSeq" id="WP_037338656.1">
    <property type="nucleotide sequence ID" value="NZ_APNK01000019.1"/>
</dbReference>
<evidence type="ECO:0000256" key="6">
    <source>
        <dbReference type="ARBA" id="ARBA00023125"/>
    </source>
</evidence>
<keyword evidence="4 7" id="KW-0067">ATP-binding</keyword>
<feature type="coiled-coil region" evidence="7">
    <location>
        <begin position="459"/>
        <end position="493"/>
    </location>
</feature>
<evidence type="ECO:0000256" key="3">
    <source>
        <dbReference type="ARBA" id="ARBA00022741"/>
    </source>
</evidence>
<keyword evidence="5 7" id="KW-0175">Coiled coil</keyword>
<dbReference type="GO" id="GO:0007062">
    <property type="term" value="P:sister chromatid cohesion"/>
    <property type="evidence" value="ECO:0007669"/>
    <property type="project" value="InterPro"/>
</dbReference>
<evidence type="ECO:0000256" key="2">
    <source>
        <dbReference type="ARBA" id="ARBA00022490"/>
    </source>
</evidence>
<dbReference type="InterPro" id="IPR003395">
    <property type="entry name" value="RecF/RecN/SMC_N"/>
</dbReference>
<accession>A0A084IJV9</accession>
<feature type="coiled-coil region" evidence="7">
    <location>
        <begin position="171"/>
        <end position="219"/>
    </location>
</feature>
<gene>
    <name evidence="7" type="primary">smc</name>
    <name evidence="10" type="ORF">C41B8_12395</name>
</gene>
<evidence type="ECO:0000256" key="4">
    <source>
        <dbReference type="ARBA" id="ARBA00022840"/>
    </source>
</evidence>
<feature type="coiled-coil region" evidence="7">
    <location>
        <begin position="357"/>
        <end position="384"/>
    </location>
</feature>
<reference evidence="10 11" key="1">
    <citation type="submission" date="2013-03" db="EMBL/GenBank/DDBJ databases">
        <title>Salinisphaera hydrothermalis C41B8 Genome Sequencing.</title>
        <authorList>
            <person name="Li C."/>
            <person name="Lai Q."/>
            <person name="Shao Z."/>
        </authorList>
    </citation>
    <scope>NUCLEOTIDE SEQUENCE [LARGE SCALE GENOMIC DNA]</scope>
    <source>
        <strain evidence="10 11">C41B8</strain>
    </source>
</reference>
<dbReference type="Gene3D" id="3.40.50.300">
    <property type="entry name" value="P-loop containing nucleotide triphosphate hydrolases"/>
    <property type="match status" value="2"/>
</dbReference>
<feature type="region of interest" description="Disordered" evidence="8">
    <location>
        <begin position="418"/>
        <end position="445"/>
    </location>
</feature>
<dbReference type="AlphaFoldDB" id="A0A084IJV9"/>
<dbReference type="OrthoDB" id="9808768at2"/>
<dbReference type="InterPro" id="IPR024704">
    <property type="entry name" value="SMC"/>
</dbReference>
<dbReference type="GO" id="GO:0030261">
    <property type="term" value="P:chromosome condensation"/>
    <property type="evidence" value="ECO:0007669"/>
    <property type="project" value="InterPro"/>
</dbReference>
<keyword evidence="11" id="KW-1185">Reference proteome</keyword>
<feature type="region of interest" description="Disordered" evidence="8">
    <location>
        <begin position="311"/>
        <end position="345"/>
    </location>
</feature>
<comment type="domain">
    <text evidence="7">Contains large globular domains required for ATP hydrolysis at each terminus and a third globular domain forming a flexible hinge near the middle of the molecule. These domains are separated by coiled-coil structures.</text>
</comment>
<dbReference type="GO" id="GO:0016887">
    <property type="term" value="F:ATP hydrolysis activity"/>
    <property type="evidence" value="ECO:0007669"/>
    <property type="project" value="InterPro"/>
</dbReference>
<comment type="caution">
    <text evidence="10">The sequence shown here is derived from an EMBL/GenBank/DDBJ whole genome shotgun (WGS) entry which is preliminary data.</text>
</comment>
<dbReference type="EMBL" id="APNK01000019">
    <property type="protein sequence ID" value="KEZ76993.1"/>
    <property type="molecule type" value="Genomic_DNA"/>
</dbReference>
<dbReference type="GO" id="GO:0003677">
    <property type="term" value="F:DNA binding"/>
    <property type="evidence" value="ECO:0007669"/>
    <property type="project" value="UniProtKB-UniRule"/>
</dbReference>
<feature type="compositionally biased region" description="Basic and acidic residues" evidence="8">
    <location>
        <begin position="267"/>
        <end position="276"/>
    </location>
</feature>
<dbReference type="GO" id="GO:0007059">
    <property type="term" value="P:chromosome segregation"/>
    <property type="evidence" value="ECO:0007669"/>
    <property type="project" value="UniProtKB-UniRule"/>
</dbReference>
<dbReference type="eggNOG" id="COG1196">
    <property type="taxonomic scope" value="Bacteria"/>
</dbReference>
<dbReference type="CDD" id="cd03278">
    <property type="entry name" value="ABC_SMC_barmotin"/>
    <property type="match status" value="1"/>
</dbReference>
<dbReference type="GO" id="GO:0005737">
    <property type="term" value="C:cytoplasm"/>
    <property type="evidence" value="ECO:0007669"/>
    <property type="project" value="UniProtKB-SubCell"/>
</dbReference>
<feature type="binding site" evidence="7">
    <location>
        <begin position="32"/>
        <end position="39"/>
    </location>
    <ligand>
        <name>ATP</name>
        <dbReference type="ChEBI" id="CHEBI:30616"/>
    </ligand>
</feature>
<comment type="function">
    <text evidence="7">Required for chromosome condensation and partitioning.</text>
</comment>
<dbReference type="FunFam" id="3.40.50.300:FF:000901">
    <property type="entry name" value="Chromosome partition protein Smc"/>
    <property type="match status" value="1"/>
</dbReference>
<evidence type="ECO:0000256" key="5">
    <source>
        <dbReference type="ARBA" id="ARBA00023054"/>
    </source>
</evidence>
<dbReference type="Proteomes" id="UP000028302">
    <property type="component" value="Unassembled WGS sequence"/>
</dbReference>
<dbReference type="GO" id="GO:0005524">
    <property type="term" value="F:ATP binding"/>
    <property type="evidence" value="ECO:0007669"/>
    <property type="project" value="UniProtKB-UniRule"/>
</dbReference>
<proteinExistence type="inferred from homology"/>
<dbReference type="SUPFAM" id="SSF52540">
    <property type="entry name" value="P-loop containing nucleoside triphosphate hydrolases"/>
    <property type="match status" value="1"/>
</dbReference>
<dbReference type="InterPro" id="IPR011890">
    <property type="entry name" value="SMC_prok"/>
</dbReference>
<dbReference type="PANTHER" id="PTHR43977">
    <property type="entry name" value="STRUCTURAL MAINTENANCE OF CHROMOSOMES PROTEIN 3"/>
    <property type="match status" value="1"/>
</dbReference>
<organism evidence="10 11">
    <name type="scientific">Salinisphaera hydrothermalis (strain C41B8)</name>
    <dbReference type="NCBI Taxonomy" id="1304275"/>
    <lineage>
        <taxon>Bacteria</taxon>
        <taxon>Pseudomonadati</taxon>
        <taxon>Pseudomonadota</taxon>
        <taxon>Gammaproteobacteria</taxon>
        <taxon>Salinisphaerales</taxon>
        <taxon>Salinisphaeraceae</taxon>
        <taxon>Salinisphaera</taxon>
    </lineage>
</organism>
<comment type="subunit">
    <text evidence="7">Homodimer.</text>
</comment>
<feature type="region of interest" description="Disordered" evidence="8">
    <location>
        <begin position="264"/>
        <end position="284"/>
    </location>
</feature>
<feature type="coiled-coil region" evidence="7">
    <location>
        <begin position="660"/>
        <end position="820"/>
    </location>
</feature>
<dbReference type="PATRIC" id="fig|1304275.5.peg.2529"/>
<dbReference type="GO" id="GO:0006260">
    <property type="term" value="P:DNA replication"/>
    <property type="evidence" value="ECO:0007669"/>
    <property type="project" value="UniProtKB-UniRule"/>
</dbReference>
<feature type="domain" description="RecF/RecN/SMC N-terminal" evidence="9">
    <location>
        <begin position="3"/>
        <end position="1157"/>
    </location>
</feature>
<keyword evidence="6 7" id="KW-0238">DNA-binding</keyword>
<protein>
    <recommendedName>
        <fullName evidence="7">Chromosome partition protein Smc</fullName>
    </recommendedName>
</protein>
<evidence type="ECO:0000256" key="7">
    <source>
        <dbReference type="HAMAP-Rule" id="MF_01894"/>
    </source>
</evidence>
<feature type="region of interest" description="Disordered" evidence="8">
    <location>
        <begin position="849"/>
        <end position="873"/>
    </location>
</feature>
<dbReference type="InterPro" id="IPR027417">
    <property type="entry name" value="P-loop_NTPase"/>
</dbReference>
<dbReference type="Pfam" id="PF02463">
    <property type="entry name" value="SMC_N"/>
    <property type="match status" value="1"/>
</dbReference>
<dbReference type="HAMAP" id="MF_01894">
    <property type="entry name" value="Smc_prok"/>
    <property type="match status" value="1"/>
</dbReference>
<evidence type="ECO:0000256" key="1">
    <source>
        <dbReference type="ARBA" id="ARBA00004496"/>
    </source>
</evidence>
<feature type="compositionally biased region" description="Basic and acidic residues" evidence="8">
    <location>
        <begin position="418"/>
        <end position="432"/>
    </location>
</feature>
<dbReference type="STRING" id="1304275.C41B8_12395"/>